<feature type="domain" description="SHOCT" evidence="2">
    <location>
        <begin position="401"/>
        <end position="427"/>
    </location>
</feature>
<dbReference type="Proteomes" id="UP000646749">
    <property type="component" value="Unassembled WGS sequence"/>
</dbReference>
<sequence length="430" mass="46333">MTNRPLTERERQHYSEALHQLLSANRLELAGFEQRIAGIWAAATVGEADAVVRDLGIAPLRLTFAGADGSVTLDRDAVLLTFEQKWTTQQIKRVRSPRRIGLPAIAAVEFQPRKYLRLRLAGEAADYRPRPPAFDVNALQLGYLKEPELDALVAELDERIRSEPRTPDPGLLPPQARVPGLPPPPPGELFVQVVTASTTATLDENGVLLEVRRGRHRGSRRWIPLTAIAAVEFVPNPPGLRLGYLRFVLAGLPASYLPPKPENDPDAFEFVTGKEEGLAEELATQVAARITRPRVVDPTLLPGNAPAGWPALGWPAPVPAPGQPVGKVRQPPPAPTPPPGPPLPAGYPAPHPPGPPLPTGYPAPHPAGPPLPAGYPPPQPGLPAQAGPVGPPAPGIDAPNQLRELARLRAEGLITDQDYEAKKREILDRW</sequence>
<evidence type="ECO:0008006" key="6">
    <source>
        <dbReference type="Google" id="ProtNLM"/>
    </source>
</evidence>
<feature type="compositionally biased region" description="Pro residues" evidence="1">
    <location>
        <begin position="330"/>
        <end position="381"/>
    </location>
</feature>
<feature type="domain" description="DUF4429" evidence="3">
    <location>
        <begin position="72"/>
        <end position="154"/>
    </location>
</feature>
<gene>
    <name evidence="4" type="ORF">Pen02_41630</name>
</gene>
<comment type="caution">
    <text evidence="4">The sequence shown here is derived from an EMBL/GenBank/DDBJ whole genome shotgun (WGS) entry which is preliminary data.</text>
</comment>
<dbReference type="InterPro" id="IPR018649">
    <property type="entry name" value="SHOCT"/>
</dbReference>
<dbReference type="InterPro" id="IPR027860">
    <property type="entry name" value="DUF4429"/>
</dbReference>
<keyword evidence="5" id="KW-1185">Reference proteome</keyword>
<organism evidence="4 5">
    <name type="scientific">Plantactinospora endophytica</name>
    <dbReference type="NCBI Taxonomy" id="673535"/>
    <lineage>
        <taxon>Bacteria</taxon>
        <taxon>Bacillati</taxon>
        <taxon>Actinomycetota</taxon>
        <taxon>Actinomycetes</taxon>
        <taxon>Micromonosporales</taxon>
        <taxon>Micromonosporaceae</taxon>
        <taxon>Plantactinospora</taxon>
    </lineage>
</organism>
<feature type="region of interest" description="Disordered" evidence="1">
    <location>
        <begin position="314"/>
        <end position="399"/>
    </location>
</feature>
<reference evidence="4 5" key="1">
    <citation type="submission" date="2021-01" db="EMBL/GenBank/DDBJ databases">
        <title>Whole genome shotgun sequence of Plantactinospora endophytica NBRC 110450.</title>
        <authorList>
            <person name="Komaki H."/>
            <person name="Tamura T."/>
        </authorList>
    </citation>
    <scope>NUCLEOTIDE SEQUENCE [LARGE SCALE GENOMIC DNA]</scope>
    <source>
        <strain evidence="4 5">NBRC 110450</strain>
    </source>
</reference>
<evidence type="ECO:0000256" key="1">
    <source>
        <dbReference type="SAM" id="MobiDB-lite"/>
    </source>
</evidence>
<evidence type="ECO:0000259" key="2">
    <source>
        <dbReference type="Pfam" id="PF09851"/>
    </source>
</evidence>
<proteinExistence type="predicted"/>
<evidence type="ECO:0000313" key="5">
    <source>
        <dbReference type="Proteomes" id="UP000646749"/>
    </source>
</evidence>
<evidence type="ECO:0000313" key="4">
    <source>
        <dbReference type="EMBL" id="GIG89227.1"/>
    </source>
</evidence>
<name>A0ABQ4E3F1_9ACTN</name>
<feature type="domain" description="DUF4429" evidence="3">
    <location>
        <begin position="217"/>
        <end position="286"/>
    </location>
</feature>
<dbReference type="EMBL" id="BONW01000019">
    <property type="protein sequence ID" value="GIG89227.1"/>
    <property type="molecule type" value="Genomic_DNA"/>
</dbReference>
<dbReference type="Pfam" id="PF14472">
    <property type="entry name" value="DUF4429"/>
    <property type="match status" value="2"/>
</dbReference>
<dbReference type="Pfam" id="PF09851">
    <property type="entry name" value="SHOCT"/>
    <property type="match status" value="1"/>
</dbReference>
<evidence type="ECO:0000259" key="3">
    <source>
        <dbReference type="Pfam" id="PF14472"/>
    </source>
</evidence>
<dbReference type="RefSeq" id="WP_203867710.1">
    <property type="nucleotide sequence ID" value="NZ_BONW01000019.1"/>
</dbReference>
<accession>A0ABQ4E3F1</accession>
<protein>
    <recommendedName>
        <fullName evidence="6">SHOCT domain-containing protein</fullName>
    </recommendedName>
</protein>